<name>A0A562L2R7_9BRAD</name>
<dbReference type="AlphaFoldDB" id="A0A562L2R7"/>
<organism evidence="2 3">
    <name type="scientific">Bradyrhizobium daqingense</name>
    <dbReference type="NCBI Taxonomy" id="993502"/>
    <lineage>
        <taxon>Bacteria</taxon>
        <taxon>Pseudomonadati</taxon>
        <taxon>Pseudomonadota</taxon>
        <taxon>Alphaproteobacteria</taxon>
        <taxon>Hyphomicrobiales</taxon>
        <taxon>Nitrobacteraceae</taxon>
        <taxon>Bradyrhizobium</taxon>
    </lineage>
</organism>
<evidence type="ECO:0000313" key="2">
    <source>
        <dbReference type="EMBL" id="TWI01925.1"/>
    </source>
</evidence>
<feature type="compositionally biased region" description="Basic and acidic residues" evidence="1">
    <location>
        <begin position="55"/>
        <end position="64"/>
    </location>
</feature>
<sequence>MQKQIAAISRLAGQDGADLAEHLISFFHTKSRPVWNIRSNTSLRGRRGQGSHGELGGHDGRCSI</sequence>
<accession>A0A562L2R7</accession>
<gene>
    <name evidence="2" type="ORF">IQ17_04284</name>
</gene>
<feature type="region of interest" description="Disordered" evidence="1">
    <location>
        <begin position="39"/>
        <end position="64"/>
    </location>
</feature>
<evidence type="ECO:0000313" key="3">
    <source>
        <dbReference type="Proteomes" id="UP000317176"/>
    </source>
</evidence>
<protein>
    <submittedName>
        <fullName evidence="2">Uncharacterized protein</fullName>
    </submittedName>
</protein>
<evidence type="ECO:0000256" key="1">
    <source>
        <dbReference type="SAM" id="MobiDB-lite"/>
    </source>
</evidence>
<dbReference type="Proteomes" id="UP000317176">
    <property type="component" value="Unassembled WGS sequence"/>
</dbReference>
<keyword evidence="3" id="KW-1185">Reference proteome</keyword>
<comment type="caution">
    <text evidence="2">The sequence shown here is derived from an EMBL/GenBank/DDBJ whole genome shotgun (WGS) entry which is preliminary data.</text>
</comment>
<reference evidence="2 3" key="1">
    <citation type="journal article" date="2015" name="Stand. Genomic Sci.">
        <title>Genomic Encyclopedia of Bacterial and Archaeal Type Strains, Phase III: the genomes of soil and plant-associated and newly described type strains.</title>
        <authorList>
            <person name="Whitman W.B."/>
            <person name="Woyke T."/>
            <person name="Klenk H.P."/>
            <person name="Zhou Y."/>
            <person name="Lilburn T.G."/>
            <person name="Beck B.J."/>
            <person name="De Vos P."/>
            <person name="Vandamme P."/>
            <person name="Eisen J.A."/>
            <person name="Garrity G."/>
            <person name="Hugenholtz P."/>
            <person name="Kyrpides N.C."/>
        </authorList>
    </citation>
    <scope>NUCLEOTIDE SEQUENCE [LARGE SCALE GENOMIC DNA]</scope>
    <source>
        <strain evidence="2 3">CGMCC 1.10947</strain>
    </source>
</reference>
<dbReference type="EMBL" id="VLKL01000012">
    <property type="protein sequence ID" value="TWI01925.1"/>
    <property type="molecule type" value="Genomic_DNA"/>
</dbReference>
<proteinExistence type="predicted"/>